<name>A0A0E9ND74_SAICN</name>
<dbReference type="Pfam" id="PF13409">
    <property type="entry name" value="GST_N_2"/>
    <property type="match status" value="1"/>
</dbReference>
<feature type="domain" description="Glutathione S-transferase UstS-like C-terminal" evidence="2">
    <location>
        <begin position="121"/>
        <end position="236"/>
    </location>
</feature>
<evidence type="ECO:0000313" key="4">
    <source>
        <dbReference type="Proteomes" id="UP000033140"/>
    </source>
</evidence>
<proteinExistence type="predicted"/>
<dbReference type="OrthoDB" id="4951845at2759"/>
<dbReference type="EMBL" id="BACD03000010">
    <property type="protein sequence ID" value="GAO47661.1"/>
    <property type="molecule type" value="Genomic_DNA"/>
</dbReference>
<dbReference type="OMA" id="DAGHQWL"/>
<dbReference type="RefSeq" id="XP_019021030.1">
    <property type="nucleotide sequence ID" value="XM_019165243.1"/>
</dbReference>
<dbReference type="Gene3D" id="3.40.30.10">
    <property type="entry name" value="Glutaredoxin"/>
    <property type="match status" value="1"/>
</dbReference>
<comment type="caution">
    <text evidence="3">The sequence shown here is derived from an EMBL/GenBank/DDBJ whole genome shotgun (WGS) entry which is preliminary data.</text>
</comment>
<reference evidence="3 4" key="2">
    <citation type="journal article" date="2014" name="J. Gen. Appl. Microbiol.">
        <title>The early diverging ascomycetous budding yeast Saitoella complicata has three histone deacetylases belonging to the Clr6, Hos2, and Rpd3 lineages.</title>
        <authorList>
            <person name="Nishida H."/>
            <person name="Matsumoto T."/>
            <person name="Kondo S."/>
            <person name="Hamamoto M."/>
            <person name="Yoshikawa H."/>
        </authorList>
    </citation>
    <scope>NUCLEOTIDE SEQUENCE [LARGE SCALE GENOMIC DNA]</scope>
    <source>
        <strain evidence="3 4">NRRL Y-17804</strain>
    </source>
</reference>
<organism evidence="3 4">
    <name type="scientific">Saitoella complicata (strain BCRC 22490 / CBS 7301 / JCM 7358 / NBRC 10748 / NRRL Y-17804)</name>
    <dbReference type="NCBI Taxonomy" id="698492"/>
    <lineage>
        <taxon>Eukaryota</taxon>
        <taxon>Fungi</taxon>
        <taxon>Dikarya</taxon>
        <taxon>Ascomycota</taxon>
        <taxon>Taphrinomycotina</taxon>
        <taxon>Taphrinomycotina incertae sedis</taxon>
        <taxon>Saitoella</taxon>
    </lineage>
</organism>
<dbReference type="SUPFAM" id="SSF52833">
    <property type="entry name" value="Thioredoxin-like"/>
    <property type="match status" value="1"/>
</dbReference>
<dbReference type="Pfam" id="PF22041">
    <property type="entry name" value="GST_C_7"/>
    <property type="match status" value="1"/>
</dbReference>
<dbReference type="InterPro" id="IPR004045">
    <property type="entry name" value="Glutathione_S-Trfase_N"/>
</dbReference>
<evidence type="ECO:0008006" key="5">
    <source>
        <dbReference type="Google" id="ProtNLM"/>
    </source>
</evidence>
<dbReference type="InterPro" id="IPR054416">
    <property type="entry name" value="GST_UstS-like_C"/>
</dbReference>
<dbReference type="STRING" id="698492.A0A0E9ND74"/>
<evidence type="ECO:0000259" key="1">
    <source>
        <dbReference type="Pfam" id="PF13409"/>
    </source>
</evidence>
<accession>A0A0E9ND74</accession>
<dbReference type="InterPro" id="IPR036249">
    <property type="entry name" value="Thioredoxin-like_sf"/>
</dbReference>
<dbReference type="Proteomes" id="UP000033140">
    <property type="component" value="Unassembled WGS sequence"/>
</dbReference>
<dbReference type="Gene3D" id="1.20.1050.10">
    <property type="match status" value="1"/>
</dbReference>
<gene>
    <name evidence="3" type="ORF">G7K_1860-t1</name>
</gene>
<reference evidence="3 4" key="3">
    <citation type="journal article" date="2015" name="Genome Announc.">
        <title>Draft Genome Sequence of the Archiascomycetous Yeast Saitoella complicata.</title>
        <authorList>
            <person name="Yamauchi K."/>
            <person name="Kondo S."/>
            <person name="Hamamoto M."/>
            <person name="Takahashi Y."/>
            <person name="Ogura Y."/>
            <person name="Hayashi T."/>
            <person name="Nishida H."/>
        </authorList>
    </citation>
    <scope>NUCLEOTIDE SEQUENCE [LARGE SCALE GENOMIC DNA]</scope>
    <source>
        <strain evidence="3 4">NRRL Y-17804</strain>
    </source>
</reference>
<keyword evidence="4" id="KW-1185">Reference proteome</keyword>
<sequence length="256" mass="28656">MATTTDPPLLLYDLLSSLQPPQWSPHTLRTRLLLNYLNIPFRTEFLSYPDIEPTLADLGLEGVEPVGGWERGPGWTVPVLLVPGGEGEGEAVSGTWGILGWVQKHWPEKATMLGDLEMAKAIGQKIFEEVITPARTVIWPVLPHILDERGQVYFRQSRQRWLGKDIESLLAPVEEQERIWAELRTTLRGLQPSGGERFLGGDGGPGYADFILVACLGWIKAVCPADWARIMAKDQDEGAEVSWLRSVWDGCEKWMV</sequence>
<reference evidence="3 4" key="1">
    <citation type="journal article" date="2011" name="J. Gen. Appl. Microbiol.">
        <title>Draft genome sequencing of the enigmatic yeast Saitoella complicata.</title>
        <authorList>
            <person name="Nishida H."/>
            <person name="Hamamoto M."/>
            <person name="Sugiyama J."/>
        </authorList>
    </citation>
    <scope>NUCLEOTIDE SEQUENCE [LARGE SCALE GENOMIC DNA]</scope>
    <source>
        <strain evidence="3 4">NRRL Y-17804</strain>
    </source>
</reference>
<feature type="domain" description="GST N-terminal" evidence="1">
    <location>
        <begin position="23"/>
        <end position="102"/>
    </location>
</feature>
<dbReference type="AlphaFoldDB" id="A0A0E9ND74"/>
<evidence type="ECO:0000313" key="3">
    <source>
        <dbReference type="EMBL" id="GAO47661.1"/>
    </source>
</evidence>
<protein>
    <recommendedName>
        <fullName evidence="5">GST N-terminal domain-containing protein</fullName>
    </recommendedName>
</protein>
<evidence type="ECO:0000259" key="2">
    <source>
        <dbReference type="Pfam" id="PF22041"/>
    </source>
</evidence>